<evidence type="ECO:0000313" key="2">
    <source>
        <dbReference type="Proteomes" id="UP001642360"/>
    </source>
</evidence>
<dbReference type="EMBL" id="CAUOFW020009613">
    <property type="protein sequence ID" value="CAK9186502.1"/>
    <property type="molecule type" value="Genomic_DNA"/>
</dbReference>
<name>A0ABC8V0V5_9AQUA</name>
<dbReference type="AlphaFoldDB" id="A0ABC8V0V5"/>
<accession>A0ABC8V0V5</accession>
<protein>
    <submittedName>
        <fullName evidence="1">Uncharacterized protein</fullName>
    </submittedName>
</protein>
<comment type="caution">
    <text evidence="1">The sequence shown here is derived from an EMBL/GenBank/DDBJ whole genome shotgun (WGS) entry which is preliminary data.</text>
</comment>
<proteinExistence type="predicted"/>
<keyword evidence="2" id="KW-1185">Reference proteome</keyword>
<reference evidence="1 2" key="1">
    <citation type="submission" date="2024-02" db="EMBL/GenBank/DDBJ databases">
        <authorList>
            <person name="Vignale AGUSTIN F."/>
            <person name="Sosa J E."/>
            <person name="Modenutti C."/>
        </authorList>
    </citation>
    <scope>NUCLEOTIDE SEQUENCE [LARGE SCALE GENOMIC DNA]</scope>
</reference>
<dbReference type="Proteomes" id="UP001642360">
    <property type="component" value="Unassembled WGS sequence"/>
</dbReference>
<gene>
    <name evidence="1" type="ORF">ILEXP_LOCUS56997</name>
</gene>
<sequence length="231" mass="25647">MVPSGVAARSLVPREVVLNRWCLVVWMVENKREKGGGNSPRHWTGGCAQWLELLHRPWCLADLCSVAGASRICAQSMVPSGVVAQSLVPREIVLNRWCLVVWMARFRAKKSGTLSMVPSGVAARSLVPREVVLNRWCLVVWMVENKREKGGGNSPRHWTGGCAQWLELLHRPWCLADLCSVAGASRICAQSMVPSGVVAQSLVPREIVLNRWCLVVWMARFRAKKSGTLVD</sequence>
<evidence type="ECO:0000313" key="1">
    <source>
        <dbReference type="EMBL" id="CAK9186502.1"/>
    </source>
</evidence>
<organism evidence="1 2">
    <name type="scientific">Ilex paraguariensis</name>
    <name type="common">yerba mate</name>
    <dbReference type="NCBI Taxonomy" id="185542"/>
    <lineage>
        <taxon>Eukaryota</taxon>
        <taxon>Viridiplantae</taxon>
        <taxon>Streptophyta</taxon>
        <taxon>Embryophyta</taxon>
        <taxon>Tracheophyta</taxon>
        <taxon>Spermatophyta</taxon>
        <taxon>Magnoliopsida</taxon>
        <taxon>eudicotyledons</taxon>
        <taxon>Gunneridae</taxon>
        <taxon>Pentapetalae</taxon>
        <taxon>asterids</taxon>
        <taxon>campanulids</taxon>
        <taxon>Aquifoliales</taxon>
        <taxon>Aquifoliaceae</taxon>
        <taxon>Ilex</taxon>
    </lineage>
</organism>